<dbReference type="Pfam" id="PF01315">
    <property type="entry name" value="Ald_Xan_dh_C"/>
    <property type="match status" value="1"/>
</dbReference>
<name>A0ABR6WP09_9FIRM</name>
<reference evidence="4 5" key="1">
    <citation type="journal article" date="2020" name="mSystems">
        <title>Defining Genomic and Predicted Metabolic Features of the Acetobacterium Genus.</title>
        <authorList>
            <person name="Ross D.E."/>
            <person name="Marshall C.W."/>
            <person name="Gulliver D."/>
            <person name="May H.D."/>
            <person name="Norman R.S."/>
        </authorList>
    </citation>
    <scope>NUCLEOTIDE SEQUENCE [LARGE SCALE GENOMIC DNA]</scope>
    <source>
        <strain evidence="4 5">DSM 9173</strain>
    </source>
</reference>
<dbReference type="SUPFAM" id="SSF56003">
    <property type="entry name" value="Molybdenum cofactor-binding domain"/>
    <property type="match status" value="1"/>
</dbReference>
<dbReference type="InterPro" id="IPR008274">
    <property type="entry name" value="AldOxase/xan_DH_MoCoBD1"/>
</dbReference>
<sequence length="757" mass="83750">MEKKPYRHIGVNRPRIDAREIVTGKAIFLDDFKMKEMLQAKVLRSPYPHAKITRIDISKAEVLPGIHAVLTHKNLPKDVQKWRLGNPPLIPVLTDTVHYVGDAVALVAADSVEIALEACDLIEVEYEQLEPVYYTQDAVKPDAVQIYPELPGNIVPEIEMVGEKMLTHLVRGDVDKALEEADYVEEGVYEYKKFASPMATEPPGVIMWMDKGIVKAYATTQAPEVYNMTLNMRTGMKVETKTFNVGGSFGNKSIMQTTSAYALALAVATGRPVKMYLTKSEQLLIHDMRIGCYMDCKIGLKDGIVTAVKGKWYLDAGALNDLGHVQIAVGMGEMQVALGKCKNWDMDAKVVVTNHVQTGSVRGFGGQEVKSTLMPLVMRAVAKANIDPVEFCINNFSETGDGWYWRDSQWYTAREQEYKHCMRSSAEKFGWSESWKGWNKPTRVEGNKVYGVGVSMHGNADVGEDNCEAYVRLESSGYVYLHNSIPEAGTGQRSNLRKYVAEVLDIEVEHVIVVEPSTENSPWDLGPAGSRSTLTTGHAVTVAAEDARKQLLEGAAKNIFHCPFEELETTDGMIYHRDNPENKVPWIAAFEHFGLTITGVGTYYSDYSKSNFGIYFSEVEVDLETGITKLVRVLVGSDVGQIIDPATLEMQVHGGFGAAAADSGLLEESVLDEYTGRLLTGNLIDYKWRTFDEFPPFDMVIEEGQPEISRFKAIGFGEISGAPGPASMMMAISNAIGKEFCEYPAHPRAILKALGKA</sequence>
<comment type="caution">
    <text evidence="4">The sequence shown here is derived from an EMBL/GenBank/DDBJ whole genome shotgun (WGS) entry which is preliminary data.</text>
</comment>
<dbReference type="PANTHER" id="PTHR11908">
    <property type="entry name" value="XANTHINE DEHYDROGENASE"/>
    <property type="match status" value="1"/>
</dbReference>
<protein>
    <submittedName>
        <fullName evidence="4">Molybdopterin-dependent oxidoreductase</fullName>
    </submittedName>
</protein>
<dbReference type="EMBL" id="WJBB01000023">
    <property type="protein sequence ID" value="MBC3798243.1"/>
    <property type="molecule type" value="Genomic_DNA"/>
</dbReference>
<dbReference type="InterPro" id="IPR037165">
    <property type="entry name" value="AldOxase/xan_DH_Mopterin-bd_sf"/>
</dbReference>
<dbReference type="SUPFAM" id="SSF54665">
    <property type="entry name" value="CO dehydrogenase molybdoprotein N-domain-like"/>
    <property type="match status" value="1"/>
</dbReference>
<keyword evidence="1" id="KW-0500">Molybdenum</keyword>
<keyword evidence="5" id="KW-1185">Reference proteome</keyword>
<proteinExistence type="predicted"/>
<dbReference type="InterPro" id="IPR000674">
    <property type="entry name" value="Ald_Oxase/Xan_DH_a/b"/>
</dbReference>
<dbReference type="InterPro" id="IPR016208">
    <property type="entry name" value="Ald_Oxase/xanthine_DH-like"/>
</dbReference>
<dbReference type="Gene3D" id="3.30.365.10">
    <property type="entry name" value="Aldehyde oxidase/xanthine dehydrogenase, molybdopterin binding domain"/>
    <property type="match status" value="4"/>
</dbReference>
<dbReference type="InterPro" id="IPR046867">
    <property type="entry name" value="AldOxase/xan_DH_MoCoBD2"/>
</dbReference>
<dbReference type="RefSeq" id="WP_148606013.1">
    <property type="nucleotide sequence ID" value="NZ_RXYB01000029.1"/>
</dbReference>
<evidence type="ECO:0000256" key="1">
    <source>
        <dbReference type="ARBA" id="ARBA00022505"/>
    </source>
</evidence>
<dbReference type="SMART" id="SM01008">
    <property type="entry name" value="Ald_Xan_dh_C"/>
    <property type="match status" value="1"/>
</dbReference>
<keyword evidence="2" id="KW-0560">Oxidoreductase</keyword>
<gene>
    <name evidence="4" type="ORF">GH807_14510</name>
</gene>
<evidence type="ECO:0000313" key="4">
    <source>
        <dbReference type="EMBL" id="MBC3798243.1"/>
    </source>
</evidence>
<dbReference type="Gene3D" id="3.90.1170.50">
    <property type="entry name" value="Aldehyde oxidase/xanthine dehydrogenase, a/b hammerhead"/>
    <property type="match status" value="1"/>
</dbReference>
<dbReference type="PANTHER" id="PTHR11908:SF132">
    <property type="entry name" value="ALDEHYDE OXIDASE 1-RELATED"/>
    <property type="match status" value="1"/>
</dbReference>
<dbReference type="Pfam" id="PF02738">
    <property type="entry name" value="MoCoBD_1"/>
    <property type="match status" value="1"/>
</dbReference>
<accession>A0ABR6WP09</accession>
<evidence type="ECO:0000256" key="2">
    <source>
        <dbReference type="ARBA" id="ARBA00023002"/>
    </source>
</evidence>
<feature type="domain" description="Aldehyde oxidase/xanthine dehydrogenase a/b hammerhead" evidence="3">
    <location>
        <begin position="23"/>
        <end position="130"/>
    </location>
</feature>
<organism evidence="4 5">
    <name type="scientific">Acetobacterium tundrae</name>
    <dbReference type="NCBI Taxonomy" id="132932"/>
    <lineage>
        <taxon>Bacteria</taxon>
        <taxon>Bacillati</taxon>
        <taxon>Bacillota</taxon>
        <taxon>Clostridia</taxon>
        <taxon>Eubacteriales</taxon>
        <taxon>Eubacteriaceae</taxon>
        <taxon>Acetobacterium</taxon>
    </lineage>
</organism>
<evidence type="ECO:0000313" key="5">
    <source>
        <dbReference type="Proteomes" id="UP000653358"/>
    </source>
</evidence>
<evidence type="ECO:0000259" key="3">
    <source>
        <dbReference type="SMART" id="SM01008"/>
    </source>
</evidence>
<dbReference type="Pfam" id="PF20256">
    <property type="entry name" value="MoCoBD_2"/>
    <property type="match status" value="1"/>
</dbReference>
<dbReference type="Proteomes" id="UP000653358">
    <property type="component" value="Unassembled WGS sequence"/>
</dbReference>
<dbReference type="InterPro" id="IPR036856">
    <property type="entry name" value="Ald_Oxase/Xan_DH_a/b_sf"/>
</dbReference>